<evidence type="ECO:0000313" key="2">
    <source>
        <dbReference type="EMBL" id="MFC3763021.1"/>
    </source>
</evidence>
<evidence type="ECO:0000313" key="3">
    <source>
        <dbReference type="Proteomes" id="UP001595699"/>
    </source>
</evidence>
<protein>
    <submittedName>
        <fullName evidence="2">Nuclear transport factor 2 family protein</fullName>
    </submittedName>
</protein>
<dbReference type="InterPro" id="IPR037401">
    <property type="entry name" value="SnoaL-like"/>
</dbReference>
<sequence length="144" mass="16322">MTPRETVERMLQASVDNAWDEFADLYAEDVVIEIPFTPNGQTARAVGREGLRERVKSFGTMRELTKVDNVVLHETVDPEVVIVEYDLHGQFRDQKPFVLSYVMVVRVRDGLIVSSRDYGNPVMTSRAMGMDVDQFAALLEQAAR</sequence>
<dbReference type="InterPro" id="IPR032710">
    <property type="entry name" value="NTF2-like_dom_sf"/>
</dbReference>
<feature type="domain" description="SnoaL-like" evidence="1">
    <location>
        <begin position="7"/>
        <end position="114"/>
    </location>
</feature>
<dbReference type="Gene3D" id="3.10.450.50">
    <property type="match status" value="1"/>
</dbReference>
<keyword evidence="3" id="KW-1185">Reference proteome</keyword>
<dbReference type="SUPFAM" id="SSF54427">
    <property type="entry name" value="NTF2-like"/>
    <property type="match status" value="1"/>
</dbReference>
<dbReference type="RefSeq" id="WP_205119893.1">
    <property type="nucleotide sequence ID" value="NZ_JAFBCM010000001.1"/>
</dbReference>
<dbReference type="CDD" id="cd00531">
    <property type="entry name" value="NTF2_like"/>
    <property type="match status" value="1"/>
</dbReference>
<reference evidence="3" key="1">
    <citation type="journal article" date="2019" name="Int. J. Syst. Evol. Microbiol.">
        <title>The Global Catalogue of Microorganisms (GCM) 10K type strain sequencing project: providing services to taxonomists for standard genome sequencing and annotation.</title>
        <authorList>
            <consortium name="The Broad Institute Genomics Platform"/>
            <consortium name="The Broad Institute Genome Sequencing Center for Infectious Disease"/>
            <person name="Wu L."/>
            <person name="Ma J."/>
        </authorList>
    </citation>
    <scope>NUCLEOTIDE SEQUENCE [LARGE SCALE GENOMIC DNA]</scope>
    <source>
        <strain evidence="3">CGMCC 4.7241</strain>
    </source>
</reference>
<dbReference type="Proteomes" id="UP001595699">
    <property type="component" value="Unassembled WGS sequence"/>
</dbReference>
<name>A0ABV7YCR6_9ACTN</name>
<evidence type="ECO:0000259" key="1">
    <source>
        <dbReference type="Pfam" id="PF12680"/>
    </source>
</evidence>
<accession>A0ABV7YCR6</accession>
<organism evidence="2 3">
    <name type="scientific">Tenggerimyces flavus</name>
    <dbReference type="NCBI Taxonomy" id="1708749"/>
    <lineage>
        <taxon>Bacteria</taxon>
        <taxon>Bacillati</taxon>
        <taxon>Actinomycetota</taxon>
        <taxon>Actinomycetes</taxon>
        <taxon>Propionibacteriales</taxon>
        <taxon>Nocardioidaceae</taxon>
        <taxon>Tenggerimyces</taxon>
    </lineage>
</organism>
<dbReference type="Pfam" id="PF12680">
    <property type="entry name" value="SnoaL_2"/>
    <property type="match status" value="1"/>
</dbReference>
<gene>
    <name evidence="2" type="ORF">ACFOUW_19425</name>
</gene>
<comment type="caution">
    <text evidence="2">The sequence shown here is derived from an EMBL/GenBank/DDBJ whole genome shotgun (WGS) entry which is preliminary data.</text>
</comment>
<dbReference type="EMBL" id="JBHRZH010000017">
    <property type="protein sequence ID" value="MFC3763021.1"/>
    <property type="molecule type" value="Genomic_DNA"/>
</dbReference>
<proteinExistence type="predicted"/>